<sequence>MTGAVEIPAYIFVCFGMDRVGRRSILVFSLLSSAVTNGVIMVIPKVSYFMFYLGNAELYPTIVRSLAVGSGSTVGRVGSIAAPFCIYLSSIWIFMPQLLVGTLAFVSGVLTFMLPETLGKPLTTTWEETEKESSSGKLLSTADNTVLENIAVVNSEDSGLNK</sequence>
<dbReference type="Gene3D" id="1.20.1250.20">
    <property type="entry name" value="MFS general substrate transporter like domains"/>
    <property type="match status" value="1"/>
</dbReference>
<dbReference type="InterPro" id="IPR036259">
    <property type="entry name" value="MFS_trans_sf"/>
</dbReference>
<evidence type="ECO:0000313" key="7">
    <source>
        <dbReference type="Proteomes" id="UP001159641"/>
    </source>
</evidence>
<reference evidence="6 7" key="1">
    <citation type="submission" date="2022-11" db="EMBL/GenBank/DDBJ databases">
        <title>Whole genome sequence of Eschrichtius robustus ER-17-0199.</title>
        <authorList>
            <person name="Bruniche-Olsen A."/>
            <person name="Black A.N."/>
            <person name="Fields C.J."/>
            <person name="Walden K."/>
            <person name="Dewoody J.A."/>
        </authorList>
    </citation>
    <scope>NUCLEOTIDE SEQUENCE [LARGE SCALE GENOMIC DNA]</scope>
    <source>
        <strain evidence="6">ER-17-0199</strain>
        <tissue evidence="6">Blubber</tissue>
    </source>
</reference>
<feature type="transmembrane region" description="Helical" evidence="5">
    <location>
        <begin position="91"/>
        <end position="114"/>
    </location>
</feature>
<evidence type="ECO:0000313" key="6">
    <source>
        <dbReference type="EMBL" id="KAJ8788666.1"/>
    </source>
</evidence>
<dbReference type="AlphaFoldDB" id="A0AB34H786"/>
<comment type="caution">
    <text evidence="6">The sequence shown here is derived from an EMBL/GenBank/DDBJ whole genome shotgun (WGS) entry which is preliminary data.</text>
</comment>
<protein>
    <recommendedName>
        <fullName evidence="8">Solute carrier family 22 member 13</fullName>
    </recommendedName>
</protein>
<keyword evidence="2 5" id="KW-0812">Transmembrane</keyword>
<accession>A0AB34H786</accession>
<dbReference type="PANTHER" id="PTHR24064">
    <property type="entry name" value="SOLUTE CARRIER FAMILY 22 MEMBER"/>
    <property type="match status" value="1"/>
</dbReference>
<dbReference type="SUPFAM" id="SSF103473">
    <property type="entry name" value="MFS general substrate transporter"/>
    <property type="match status" value="1"/>
</dbReference>
<evidence type="ECO:0000256" key="1">
    <source>
        <dbReference type="ARBA" id="ARBA00004141"/>
    </source>
</evidence>
<comment type="subcellular location">
    <subcellularLocation>
        <location evidence="1">Membrane</location>
        <topology evidence="1">Multi-pass membrane protein</topology>
    </subcellularLocation>
</comment>
<evidence type="ECO:0000256" key="4">
    <source>
        <dbReference type="ARBA" id="ARBA00023136"/>
    </source>
</evidence>
<organism evidence="6 7">
    <name type="scientific">Eschrichtius robustus</name>
    <name type="common">California gray whale</name>
    <name type="synonym">Eschrichtius gibbosus</name>
    <dbReference type="NCBI Taxonomy" id="9764"/>
    <lineage>
        <taxon>Eukaryota</taxon>
        <taxon>Metazoa</taxon>
        <taxon>Chordata</taxon>
        <taxon>Craniata</taxon>
        <taxon>Vertebrata</taxon>
        <taxon>Euteleostomi</taxon>
        <taxon>Mammalia</taxon>
        <taxon>Eutheria</taxon>
        <taxon>Laurasiatheria</taxon>
        <taxon>Artiodactyla</taxon>
        <taxon>Whippomorpha</taxon>
        <taxon>Cetacea</taxon>
        <taxon>Mysticeti</taxon>
        <taxon>Eschrichtiidae</taxon>
        <taxon>Eschrichtius</taxon>
    </lineage>
</organism>
<proteinExistence type="predicted"/>
<dbReference type="GO" id="GO:0016020">
    <property type="term" value="C:membrane"/>
    <property type="evidence" value="ECO:0007669"/>
    <property type="project" value="UniProtKB-SubCell"/>
</dbReference>
<evidence type="ECO:0000256" key="3">
    <source>
        <dbReference type="ARBA" id="ARBA00022989"/>
    </source>
</evidence>
<keyword evidence="7" id="KW-1185">Reference proteome</keyword>
<feature type="transmembrane region" description="Helical" evidence="5">
    <location>
        <begin position="25"/>
        <end position="43"/>
    </location>
</feature>
<evidence type="ECO:0000256" key="5">
    <source>
        <dbReference type="SAM" id="Phobius"/>
    </source>
</evidence>
<dbReference type="EMBL" id="JAIQCJ010001565">
    <property type="protein sequence ID" value="KAJ8788666.1"/>
    <property type="molecule type" value="Genomic_DNA"/>
</dbReference>
<evidence type="ECO:0008006" key="8">
    <source>
        <dbReference type="Google" id="ProtNLM"/>
    </source>
</evidence>
<gene>
    <name evidence="6" type="ORF">J1605_022411</name>
</gene>
<dbReference type="Proteomes" id="UP001159641">
    <property type="component" value="Unassembled WGS sequence"/>
</dbReference>
<name>A0AB34H786_ESCRO</name>
<keyword evidence="3 5" id="KW-1133">Transmembrane helix</keyword>
<evidence type="ECO:0000256" key="2">
    <source>
        <dbReference type="ARBA" id="ARBA00022692"/>
    </source>
</evidence>
<keyword evidence="4 5" id="KW-0472">Membrane</keyword>